<name>A0ABS3KQ76_9PROT</name>
<keyword evidence="2" id="KW-0326">Glycosidase</keyword>
<organism evidence="4 5">
    <name type="scientific">Roseomonas haemaphysalidis</name>
    <dbReference type="NCBI Taxonomy" id="2768162"/>
    <lineage>
        <taxon>Bacteria</taxon>
        <taxon>Pseudomonadati</taxon>
        <taxon>Pseudomonadota</taxon>
        <taxon>Alphaproteobacteria</taxon>
        <taxon>Acetobacterales</taxon>
        <taxon>Roseomonadaceae</taxon>
        <taxon>Roseomonas</taxon>
    </lineage>
</organism>
<dbReference type="InterPro" id="IPR036452">
    <property type="entry name" value="Ribo_hydro-like"/>
</dbReference>
<feature type="domain" description="Inosine/uridine-preferring nucleoside hydrolase" evidence="3">
    <location>
        <begin position="5"/>
        <end position="303"/>
    </location>
</feature>
<dbReference type="Pfam" id="PF01156">
    <property type="entry name" value="IU_nuc_hydro"/>
    <property type="match status" value="1"/>
</dbReference>
<dbReference type="Proteomes" id="UP001518989">
    <property type="component" value="Unassembled WGS sequence"/>
</dbReference>
<dbReference type="PROSITE" id="PS01247">
    <property type="entry name" value="IUNH"/>
    <property type="match status" value="1"/>
</dbReference>
<dbReference type="Gene3D" id="3.90.245.10">
    <property type="entry name" value="Ribonucleoside hydrolase-like"/>
    <property type="match status" value="1"/>
</dbReference>
<proteinExistence type="predicted"/>
<dbReference type="InterPro" id="IPR015910">
    <property type="entry name" value="I/U_nuclsd_hydro_CS"/>
</dbReference>
<dbReference type="GO" id="GO:0016787">
    <property type="term" value="F:hydrolase activity"/>
    <property type="evidence" value="ECO:0007669"/>
    <property type="project" value="UniProtKB-KW"/>
</dbReference>
<keyword evidence="5" id="KW-1185">Reference proteome</keyword>
<protein>
    <submittedName>
        <fullName evidence="4">Nucleoside hydrolase</fullName>
    </submittedName>
</protein>
<dbReference type="InterPro" id="IPR001910">
    <property type="entry name" value="Inosine/uridine_hydrolase_dom"/>
</dbReference>
<dbReference type="InterPro" id="IPR023186">
    <property type="entry name" value="IUNH"/>
</dbReference>
<comment type="caution">
    <text evidence="4">The sequence shown here is derived from an EMBL/GenBank/DDBJ whole genome shotgun (WGS) entry which is preliminary data.</text>
</comment>
<dbReference type="PANTHER" id="PTHR12304">
    <property type="entry name" value="INOSINE-URIDINE PREFERRING NUCLEOSIDE HYDROLASE"/>
    <property type="match status" value="1"/>
</dbReference>
<accession>A0ABS3KQ76</accession>
<sequence length="313" mass="32299">MALPIIIDCDPGVDDAIALLLALASPELEVRAVTTVAGNVPGDRTAENARRVLALAGRGDVPVHAGCVGPILGPVMRGKYSGAGGLGGTLLPEAEAPLAAGHAVDVLTAELSAAARAGTPVTVCTLGPFTNLAVALARDPSLAQGIKQIVSMAGAFVAGGNRTPTAEFNVLADPHAAEIVLRCGAPVVLAPLDVTFQALATPARVAAFRAMPGRVVQTAAELITFYDRNDPDRYGEPGGPLHDPCVVAYLLKPELFGARAANVSVELTEGKCYGQTVGDFFNTTDRPRNATVLSRLDAPGFFDLLWSRLASYA</sequence>
<evidence type="ECO:0000313" key="4">
    <source>
        <dbReference type="EMBL" id="MBO1079594.1"/>
    </source>
</evidence>
<gene>
    <name evidence="4" type="ORF">IAI61_11185</name>
</gene>
<dbReference type="PANTHER" id="PTHR12304:SF4">
    <property type="entry name" value="URIDINE NUCLEOSIDASE"/>
    <property type="match status" value="1"/>
</dbReference>
<evidence type="ECO:0000259" key="3">
    <source>
        <dbReference type="Pfam" id="PF01156"/>
    </source>
</evidence>
<keyword evidence="1 4" id="KW-0378">Hydrolase</keyword>
<dbReference type="RefSeq" id="WP_207417249.1">
    <property type="nucleotide sequence ID" value="NZ_CP061177.1"/>
</dbReference>
<dbReference type="CDD" id="cd02651">
    <property type="entry name" value="nuc_hydro_IU_UC_XIUA"/>
    <property type="match status" value="1"/>
</dbReference>
<reference evidence="4 5" key="1">
    <citation type="submission" date="2020-09" db="EMBL/GenBank/DDBJ databases">
        <title>Roseomonas.</title>
        <authorList>
            <person name="Zhu W."/>
        </authorList>
    </citation>
    <scope>NUCLEOTIDE SEQUENCE [LARGE SCALE GENOMIC DNA]</scope>
    <source>
        <strain evidence="4 5">573</strain>
    </source>
</reference>
<evidence type="ECO:0000256" key="2">
    <source>
        <dbReference type="ARBA" id="ARBA00023295"/>
    </source>
</evidence>
<dbReference type="EMBL" id="JACTNG010000005">
    <property type="protein sequence ID" value="MBO1079594.1"/>
    <property type="molecule type" value="Genomic_DNA"/>
</dbReference>
<evidence type="ECO:0000256" key="1">
    <source>
        <dbReference type="ARBA" id="ARBA00022801"/>
    </source>
</evidence>
<dbReference type="SUPFAM" id="SSF53590">
    <property type="entry name" value="Nucleoside hydrolase"/>
    <property type="match status" value="1"/>
</dbReference>
<evidence type="ECO:0000313" key="5">
    <source>
        <dbReference type="Proteomes" id="UP001518989"/>
    </source>
</evidence>